<keyword evidence="2" id="KW-0802">TPR repeat</keyword>
<dbReference type="InterPro" id="IPR025697">
    <property type="entry name" value="CLU_dom"/>
</dbReference>
<dbReference type="Pfam" id="PF12807">
    <property type="entry name" value="eIF3_p135"/>
    <property type="match status" value="1"/>
</dbReference>
<feature type="compositionally biased region" description="Polar residues" evidence="3">
    <location>
        <begin position="523"/>
        <end position="533"/>
    </location>
</feature>
<feature type="compositionally biased region" description="Polar residues" evidence="3">
    <location>
        <begin position="576"/>
        <end position="597"/>
    </location>
</feature>
<dbReference type="SUPFAM" id="SSF48452">
    <property type="entry name" value="TPR-like"/>
    <property type="match status" value="1"/>
</dbReference>
<evidence type="ECO:0000256" key="2">
    <source>
        <dbReference type="PROSITE-ProRule" id="PRU00339"/>
    </source>
</evidence>
<dbReference type="PROSITE" id="PS51823">
    <property type="entry name" value="CLU"/>
    <property type="match status" value="1"/>
</dbReference>
<evidence type="ECO:0000256" key="3">
    <source>
        <dbReference type="SAM" id="MobiDB-lite"/>
    </source>
</evidence>
<dbReference type="GO" id="GO:0005737">
    <property type="term" value="C:cytoplasm"/>
    <property type="evidence" value="ECO:0007669"/>
    <property type="project" value="TreeGrafter"/>
</dbReference>
<dbReference type="FunFam" id="1.25.40.10:FF:000139">
    <property type="entry name" value="Tetratricopeptide repeat (TPR)-like superfamily protein"/>
    <property type="match status" value="1"/>
</dbReference>
<comment type="caution">
    <text evidence="5">The sequence shown here is derived from an EMBL/GenBank/DDBJ whole genome shotgun (WGS) entry which is preliminary data.</text>
</comment>
<dbReference type="InterPro" id="IPR011990">
    <property type="entry name" value="TPR-like_helical_dom_sf"/>
</dbReference>
<evidence type="ECO:0000256" key="1">
    <source>
        <dbReference type="ARBA" id="ARBA00022490"/>
    </source>
</evidence>
<dbReference type="EMBL" id="WJXA01000008">
    <property type="protein sequence ID" value="KAF7134226.1"/>
    <property type="molecule type" value="Genomic_DNA"/>
</dbReference>
<feature type="region of interest" description="Disordered" evidence="3">
    <location>
        <begin position="1549"/>
        <end position="1578"/>
    </location>
</feature>
<feature type="compositionally biased region" description="Polar residues" evidence="3">
    <location>
        <begin position="1555"/>
        <end position="1574"/>
    </location>
</feature>
<keyword evidence="6" id="KW-1185">Reference proteome</keyword>
<feature type="region of interest" description="Disordered" evidence="3">
    <location>
        <begin position="1026"/>
        <end position="1079"/>
    </location>
</feature>
<feature type="region of interest" description="Disordered" evidence="3">
    <location>
        <begin position="1450"/>
        <end position="1491"/>
    </location>
</feature>
<dbReference type="InterPro" id="IPR019734">
    <property type="entry name" value="TPR_rpt"/>
</dbReference>
<evidence type="ECO:0000259" key="4">
    <source>
        <dbReference type="PROSITE" id="PS51823"/>
    </source>
</evidence>
<sequence>MAPKSGRAKGNKAKAEKKKKEEKVVPNVVDITVTTPYETQVVLKGISTDKILDVRRLLAVNVETCHLTNYSLTHEIDVNKDYTEPSQSLAHVRRLLDIVACTTRFAKPKCGAAEGRAKKTRAHDAGTQSPPSNGEVRPPSSEPLASPVSEGYEMAAIHPIPKLSDFYEFFSFSHLPPPILHVKRVEQAKGEEGQNGDYFELQAYESLMKAFVEHNKFGNLPYGFRANTWLVPPPVADTPSNFLPLPVEDDTWDGDGGGQGRYGEYDCRPWATEFVILASLPCKTEEERVVRDRKAFLLHSLFVDVATLKAVSAIGQVIDSTSKAQQESINFLSGPILHDGRVGDLSITVQRDAADASSKSEVKVIGNESSMSAAEVGQRNLLKGLTADESVVIRDTTSLGVVVVRHCGYTAIVKVVGDVKRRKFMAQDIEIDDQPDGGANALNINRVPHGTSLRLLLNESCTAELSGRGQSPQSKLGDLETARSMARRVVEESLRNLDEKPEASDNSIRWELGSCWVQHLQKQETPSDNSSKNSEGDSKADLEVKGLGKQFKMLKKREKKPNGESNIDDDEETDSRTSNLNAGSSMGELNNGESNSEAELKRVLSEESFLHLKETGTGLHLKSVDELIKMAKKYYDEIALPKLVTDFGSLELSPVDGRTLTDFMHLRGLQMCSLGRVVELAEKLPHIQSLCIHEMVTRAFKHVLKAVIASVGNVADLPTAVASCLNFLLGSSGIEDNDHSLADDHILKLKWLQSFLAKRFGWRLQDEFQHLRKLSILRGLCHKVGLELLPKDYDMDSPNPFRKSDIISIVPVCKHVGCSSADGRTLLESSKIALDKGKLEDAVNYGTKALAKMIAVCGPYHRTTASAYSLLAVVLYHTGDFNQATIYQHKALDINERELGLDHPDTMKSYGDLSVFYYRLQHIELALKYVNRALFLLHFTCGLSHPNTAATYINVAMMEEGMGNVHTAASYHAIAIALSLMEAYSLSVQHEQTTLQILQAKLGPEDLRTQDAAAWLEYFESKALEQQEAARNGTPKPDASIASKGHLSPDQDSKGGDAQRKRRSKVLQSIDKSQHSQHDAVTINSVIRINTEDEDMPVIRLAETNTEEAKPELVLPKETDGYNNTKHDLTYFRASIEEVNSDEGWQEANSKVRAGNGTGRNYSRRRPNIAKLNTNRSEYSNYIDGYYKKELIFPGQKAVPKTNSAESSPLKHSKSLSSNAGGDLTKLQAKTPVSRTSPPSVSKVSTTMASKSVSYKEVALAPPGTVIKPMVEKVEEIAEEIDTEVGNNSPQTTKEGESNIVVVDKAMLDHENTKEVTESGNELENSSSEELEAIPSSSNEEKPVETNGSKLSAAAQPFSPGTFPLTQPLNSVAVTSVYDVIASQGMLADPVGFPPIAARVTCGPRSPLYSFQMKHGFLKYQGPIMERSGPKIMNPNAPEFVPGRAWQTNAATEDPKVKSGPNSDTDEKLHEKGTSEVKDGRSKKSSSDAKNSEVARQILLSFIVKSVQNNLDPASESAVNKKKFEYSENSSEAVANDSAIIKILYGNEGKEDSVSETGNNEQQKTSDGKTNNNGDGEGFVVVTKRRRNRQQFSNGVSGLYNQQSICASVR</sequence>
<dbReference type="CDD" id="cd15466">
    <property type="entry name" value="CLU-central"/>
    <property type="match status" value="1"/>
</dbReference>
<gene>
    <name evidence="5" type="ORF">RHSIM_Rhsim08G0211300</name>
</gene>
<feature type="region of interest" description="Disordered" evidence="3">
    <location>
        <begin position="1199"/>
        <end position="1245"/>
    </location>
</feature>
<dbReference type="Proteomes" id="UP000626092">
    <property type="component" value="Unassembled WGS sequence"/>
</dbReference>
<feature type="region of interest" description="Disordered" evidence="3">
    <location>
        <begin position="1"/>
        <end position="21"/>
    </location>
</feature>
<feature type="domain" description="Clu" evidence="4">
    <location>
        <begin position="248"/>
        <end position="531"/>
    </location>
</feature>
<keyword evidence="1" id="KW-0963">Cytoplasm</keyword>
<feature type="region of interest" description="Disordered" evidence="3">
    <location>
        <begin position="1312"/>
        <end position="1355"/>
    </location>
</feature>
<feature type="compositionally biased region" description="Basic and acidic residues" evidence="3">
    <location>
        <begin position="534"/>
        <end position="546"/>
    </location>
</feature>
<dbReference type="PANTHER" id="PTHR12601">
    <property type="entry name" value="EUKARYOTIC TRANSLATION INITIATION FACTOR 3 SUBUNIT EIF-3"/>
    <property type="match status" value="1"/>
</dbReference>
<feature type="repeat" description="TPR" evidence="2">
    <location>
        <begin position="865"/>
        <end position="898"/>
    </location>
</feature>
<feature type="compositionally biased region" description="Basic and acidic residues" evidence="3">
    <location>
        <begin position="1465"/>
        <end position="1491"/>
    </location>
</feature>
<name>A0A834LCZ9_RHOSS</name>
<reference evidence="5" key="1">
    <citation type="submission" date="2019-11" db="EMBL/GenBank/DDBJ databases">
        <authorList>
            <person name="Liu Y."/>
            <person name="Hou J."/>
            <person name="Li T.-Q."/>
            <person name="Guan C.-H."/>
            <person name="Wu X."/>
            <person name="Wu H.-Z."/>
            <person name="Ling F."/>
            <person name="Zhang R."/>
            <person name="Shi X.-G."/>
            <person name="Ren J.-P."/>
            <person name="Chen E.-F."/>
            <person name="Sun J.-M."/>
        </authorList>
    </citation>
    <scope>NUCLEOTIDE SEQUENCE</scope>
    <source>
        <strain evidence="5">Adult_tree_wgs_1</strain>
        <tissue evidence="5">Leaves</tissue>
    </source>
</reference>
<dbReference type="InterPro" id="IPR027523">
    <property type="entry name" value="CLU_prot"/>
</dbReference>
<feature type="compositionally biased region" description="Basic residues" evidence="3">
    <location>
        <begin position="1"/>
        <end position="17"/>
    </location>
</feature>
<proteinExistence type="predicted"/>
<dbReference type="InterPro" id="IPR033646">
    <property type="entry name" value="CLU-central"/>
</dbReference>
<dbReference type="Pfam" id="PF13424">
    <property type="entry name" value="TPR_12"/>
    <property type="match status" value="1"/>
</dbReference>
<evidence type="ECO:0000313" key="5">
    <source>
        <dbReference type="EMBL" id="KAF7134226.1"/>
    </source>
</evidence>
<feature type="region of interest" description="Disordered" evidence="3">
    <location>
        <begin position="112"/>
        <end position="147"/>
    </location>
</feature>
<accession>A0A834LCZ9</accession>
<feature type="compositionally biased region" description="Basic and acidic residues" evidence="3">
    <location>
        <begin position="1047"/>
        <end position="1059"/>
    </location>
</feature>
<dbReference type="PROSITE" id="PS50005">
    <property type="entry name" value="TPR"/>
    <property type="match status" value="1"/>
</dbReference>
<feature type="compositionally biased region" description="Low complexity" evidence="3">
    <location>
        <begin position="1230"/>
        <end position="1245"/>
    </location>
</feature>
<dbReference type="OrthoDB" id="1414216at2759"/>
<protein>
    <recommendedName>
        <fullName evidence="4">Clu domain-containing protein</fullName>
    </recommendedName>
</protein>
<dbReference type="Gene3D" id="1.25.40.10">
    <property type="entry name" value="Tetratricopeptide repeat domain"/>
    <property type="match status" value="1"/>
</dbReference>
<feature type="compositionally biased region" description="Low complexity" evidence="3">
    <location>
        <begin position="1207"/>
        <end position="1218"/>
    </location>
</feature>
<feature type="region of interest" description="Disordered" evidence="3">
    <location>
        <begin position="521"/>
        <end position="598"/>
    </location>
</feature>
<dbReference type="PANTHER" id="PTHR12601:SF45">
    <property type="entry name" value="PROTEIN REDUCED CHLOROPLAST COVERAGE 3"/>
    <property type="match status" value="1"/>
</dbReference>
<evidence type="ECO:0000313" key="6">
    <source>
        <dbReference type="Proteomes" id="UP000626092"/>
    </source>
</evidence>
<organism evidence="5 6">
    <name type="scientific">Rhododendron simsii</name>
    <name type="common">Sims's rhododendron</name>
    <dbReference type="NCBI Taxonomy" id="118357"/>
    <lineage>
        <taxon>Eukaryota</taxon>
        <taxon>Viridiplantae</taxon>
        <taxon>Streptophyta</taxon>
        <taxon>Embryophyta</taxon>
        <taxon>Tracheophyta</taxon>
        <taxon>Spermatophyta</taxon>
        <taxon>Magnoliopsida</taxon>
        <taxon>eudicotyledons</taxon>
        <taxon>Gunneridae</taxon>
        <taxon>Pentapetalae</taxon>
        <taxon>asterids</taxon>
        <taxon>Ericales</taxon>
        <taxon>Ericaceae</taxon>
        <taxon>Ericoideae</taxon>
        <taxon>Rhodoreae</taxon>
        <taxon>Rhododendron</taxon>
    </lineage>
</organism>